<feature type="domain" description="Retrotransposon gag" evidence="2">
    <location>
        <begin position="166"/>
        <end position="246"/>
    </location>
</feature>
<dbReference type="Proteomes" id="UP000288805">
    <property type="component" value="Unassembled WGS sequence"/>
</dbReference>
<protein>
    <recommendedName>
        <fullName evidence="2">Retrotransposon gag domain-containing protein</fullName>
    </recommendedName>
</protein>
<feature type="region of interest" description="Disordered" evidence="1">
    <location>
        <begin position="301"/>
        <end position="340"/>
    </location>
</feature>
<feature type="region of interest" description="Disordered" evidence="1">
    <location>
        <begin position="1"/>
        <end position="130"/>
    </location>
</feature>
<feature type="compositionally biased region" description="Basic and acidic residues" evidence="1">
    <location>
        <begin position="11"/>
        <end position="28"/>
    </location>
</feature>
<dbReference type="PANTHER" id="PTHR33223">
    <property type="entry name" value="CCHC-TYPE DOMAIN-CONTAINING PROTEIN"/>
    <property type="match status" value="1"/>
</dbReference>
<dbReference type="Pfam" id="PF03732">
    <property type="entry name" value="Retrotrans_gag"/>
    <property type="match status" value="1"/>
</dbReference>
<evidence type="ECO:0000259" key="2">
    <source>
        <dbReference type="Pfam" id="PF03732"/>
    </source>
</evidence>
<feature type="compositionally biased region" description="Low complexity" evidence="1">
    <location>
        <begin position="1"/>
        <end position="10"/>
    </location>
</feature>
<dbReference type="InterPro" id="IPR005162">
    <property type="entry name" value="Retrotrans_gag_dom"/>
</dbReference>
<evidence type="ECO:0000313" key="4">
    <source>
        <dbReference type="Proteomes" id="UP000288805"/>
    </source>
</evidence>
<feature type="compositionally biased region" description="Basic and acidic residues" evidence="1">
    <location>
        <begin position="308"/>
        <end position="330"/>
    </location>
</feature>
<evidence type="ECO:0000256" key="1">
    <source>
        <dbReference type="SAM" id="MobiDB-lite"/>
    </source>
</evidence>
<evidence type="ECO:0000313" key="3">
    <source>
        <dbReference type="EMBL" id="RVW61660.1"/>
    </source>
</evidence>
<feature type="region of interest" description="Disordered" evidence="1">
    <location>
        <begin position="411"/>
        <end position="436"/>
    </location>
</feature>
<accession>A0A438FNX6</accession>
<comment type="caution">
    <text evidence="3">The sequence shown here is derived from an EMBL/GenBank/DDBJ whole genome shotgun (WGS) entry which is preliminary data.</text>
</comment>
<gene>
    <name evidence="3" type="ORF">CK203_066152</name>
</gene>
<proteinExistence type="predicted"/>
<sequence>MATPSRSRSSGRGEEDNSKWRQVIERRQLAMRTTTESSPPGDRKIKRRKRDTTHPGFNIKASSSSAFARPHEPHTPMPRAPRKESSDSTHFSAKRQRDRKSQLSNSMRARLGPQEPGRLRPPAATTGAARPNSVVTPMVRNVHSHLAARQDGRNFPNEPPIGSISKVFPASLQGQTLSWFHRLPPNSIGNSRDLSEAFMGQYLCSARHKQNISTLQNIKMQDNESLREFVKRFGQAVLQVEACSMDAVLQIFKRSICPGTPFFESLAKKPPTTMDDLFRRANKYSMLEDDVRAATQQVLVVGQASRSGTEKSVKPPDRPRPSDRRQEGPSHPKRPPLTPLSISYEKLLPMIQGLSDFRWPKPLGTDPTKRDHSKRCVFHKKHGHITEECRCLHYLVERLIRAGHLKQYLRSEARSRDASKITTLEPPGPRPPPRPL</sequence>
<feature type="compositionally biased region" description="Low complexity" evidence="1">
    <location>
        <begin position="120"/>
        <end position="130"/>
    </location>
</feature>
<dbReference type="EMBL" id="QGNW01000818">
    <property type="protein sequence ID" value="RVW61660.1"/>
    <property type="molecule type" value="Genomic_DNA"/>
</dbReference>
<reference evidence="3 4" key="1">
    <citation type="journal article" date="2018" name="PLoS Genet.">
        <title>Population sequencing reveals clonal diversity and ancestral inbreeding in the grapevine cultivar Chardonnay.</title>
        <authorList>
            <person name="Roach M.J."/>
            <person name="Johnson D.L."/>
            <person name="Bohlmann J."/>
            <person name="van Vuuren H.J."/>
            <person name="Jones S.J."/>
            <person name="Pretorius I.S."/>
            <person name="Schmidt S.A."/>
            <person name="Borneman A.R."/>
        </authorList>
    </citation>
    <scope>NUCLEOTIDE SEQUENCE [LARGE SCALE GENOMIC DNA]</scope>
    <source>
        <strain evidence="4">cv. Chardonnay</strain>
        <tissue evidence="3">Leaf</tissue>
    </source>
</reference>
<dbReference type="AlphaFoldDB" id="A0A438FNX6"/>
<feature type="compositionally biased region" description="Pro residues" evidence="1">
    <location>
        <begin position="426"/>
        <end position="436"/>
    </location>
</feature>
<organism evidence="3 4">
    <name type="scientific">Vitis vinifera</name>
    <name type="common">Grape</name>
    <dbReference type="NCBI Taxonomy" id="29760"/>
    <lineage>
        <taxon>Eukaryota</taxon>
        <taxon>Viridiplantae</taxon>
        <taxon>Streptophyta</taxon>
        <taxon>Embryophyta</taxon>
        <taxon>Tracheophyta</taxon>
        <taxon>Spermatophyta</taxon>
        <taxon>Magnoliopsida</taxon>
        <taxon>eudicotyledons</taxon>
        <taxon>Gunneridae</taxon>
        <taxon>Pentapetalae</taxon>
        <taxon>rosids</taxon>
        <taxon>Vitales</taxon>
        <taxon>Vitaceae</taxon>
        <taxon>Viteae</taxon>
        <taxon>Vitis</taxon>
    </lineage>
</organism>
<dbReference type="PANTHER" id="PTHR33223:SF10">
    <property type="entry name" value="AMINOTRANSFERASE-LIKE PLANT MOBILE DOMAIN-CONTAINING PROTEIN"/>
    <property type="match status" value="1"/>
</dbReference>
<name>A0A438FNX6_VITVI</name>